<gene>
    <name evidence="16" type="primary">LOC109089113</name>
</gene>
<organism evidence="16 17">
    <name type="scientific">Cyprinus carpio</name>
    <name type="common">Common carp</name>
    <dbReference type="NCBI Taxonomy" id="7962"/>
    <lineage>
        <taxon>Eukaryota</taxon>
        <taxon>Metazoa</taxon>
        <taxon>Chordata</taxon>
        <taxon>Craniata</taxon>
        <taxon>Vertebrata</taxon>
        <taxon>Euteleostomi</taxon>
        <taxon>Actinopterygii</taxon>
        <taxon>Neopterygii</taxon>
        <taxon>Teleostei</taxon>
        <taxon>Ostariophysi</taxon>
        <taxon>Cypriniformes</taxon>
        <taxon>Cyprinidae</taxon>
        <taxon>Cyprininae</taxon>
        <taxon>Cyprinus</taxon>
    </lineage>
</organism>
<dbReference type="PROSITE" id="PS01122">
    <property type="entry name" value="CASPASE_CYS"/>
    <property type="match status" value="1"/>
</dbReference>
<proteinExistence type="inferred from homology"/>
<dbReference type="SMR" id="A0A8C2JYC2"/>
<evidence type="ECO:0000256" key="7">
    <source>
        <dbReference type="ARBA" id="ARBA00022801"/>
    </source>
</evidence>
<dbReference type="PANTHER" id="PTHR10454">
    <property type="entry name" value="CASPASE"/>
    <property type="match status" value="1"/>
</dbReference>
<dbReference type="GO" id="GO:0031264">
    <property type="term" value="C:death-inducing signaling complex"/>
    <property type="evidence" value="ECO:0007669"/>
    <property type="project" value="TreeGrafter"/>
</dbReference>
<evidence type="ECO:0000256" key="4">
    <source>
        <dbReference type="ARBA" id="ARBA00022553"/>
    </source>
</evidence>
<dbReference type="GO" id="GO:0006508">
    <property type="term" value="P:proteolysis"/>
    <property type="evidence" value="ECO:0007669"/>
    <property type="project" value="UniProtKB-KW"/>
</dbReference>
<dbReference type="FunFam" id="3.40.50.1460:FF:000001">
    <property type="entry name" value="Caspase-3 preproprotein"/>
    <property type="match status" value="1"/>
</dbReference>
<protein>
    <recommendedName>
        <fullName evidence="14">Caspase-3</fullName>
        <ecNumber evidence="13">3.4.22.56</ecNumber>
    </recommendedName>
</protein>
<evidence type="ECO:0000256" key="15">
    <source>
        <dbReference type="RuleBase" id="RU003971"/>
    </source>
</evidence>
<dbReference type="Gene3D" id="3.30.70.1470">
    <property type="entry name" value="Caspase-like"/>
    <property type="match status" value="1"/>
</dbReference>
<evidence type="ECO:0000256" key="5">
    <source>
        <dbReference type="ARBA" id="ARBA00022670"/>
    </source>
</evidence>
<dbReference type="CDD" id="cd00032">
    <property type="entry name" value="CASc"/>
    <property type="match status" value="1"/>
</dbReference>
<keyword evidence="10" id="KW-0007">Acetylation</keyword>
<comment type="similarity">
    <text evidence="2 15">Belongs to the peptidase C14A family.</text>
</comment>
<comment type="subcellular location">
    <subcellularLocation>
        <location evidence="1">Cytoplasm</location>
    </subcellularLocation>
</comment>
<dbReference type="PROSITE" id="PS50207">
    <property type="entry name" value="CASPASE_P10"/>
    <property type="match status" value="1"/>
</dbReference>
<dbReference type="EC" id="3.4.22.56" evidence="13"/>
<dbReference type="GO" id="GO:0005737">
    <property type="term" value="C:cytoplasm"/>
    <property type="evidence" value="ECO:0007669"/>
    <property type="project" value="UniProtKB-SubCell"/>
</dbReference>
<dbReference type="SUPFAM" id="SSF52129">
    <property type="entry name" value="Caspase-like"/>
    <property type="match status" value="1"/>
</dbReference>
<evidence type="ECO:0000256" key="11">
    <source>
        <dbReference type="ARBA" id="ARBA00023145"/>
    </source>
</evidence>
<keyword evidence="5" id="KW-0645">Protease</keyword>
<evidence type="ECO:0000256" key="9">
    <source>
        <dbReference type="ARBA" id="ARBA00022843"/>
    </source>
</evidence>
<dbReference type="InterPro" id="IPR029030">
    <property type="entry name" value="Caspase-like_dom_sf"/>
</dbReference>
<dbReference type="FunFam" id="3.30.70.1470:FF:000002">
    <property type="entry name" value="Caspase-3"/>
    <property type="match status" value="1"/>
</dbReference>
<dbReference type="InterPro" id="IPR015917">
    <property type="entry name" value="Pept_C14A"/>
</dbReference>
<dbReference type="SMART" id="SM00115">
    <property type="entry name" value="CASc"/>
    <property type="match status" value="1"/>
</dbReference>
<dbReference type="AlphaFoldDB" id="A0A8C2JYC2"/>
<evidence type="ECO:0000256" key="6">
    <source>
        <dbReference type="ARBA" id="ARBA00022703"/>
    </source>
</evidence>
<sequence>MSDSVDAIQVNAKEFCVTHTGHIQDDRMDSYLTDAGVDQTDAKPHSDVFQYNMNYPSLGQCVIINNKNFHRKTGMGVRNGTDQDAKNVMETFSNLGFKIKISNDQTVSQMRDLLTKVSQEDHSRSAMFVCVLLSHGDDGKIYGTDDYIELKQLFTLFRGDRCKSLVGKPKLFFIQACRGSELDSGIEADSVSEEETQKIPVEADFLYAYCTAPGYYAWRNVANGSWFIFSLCEMLSKYGKRLEIMQIMTRVNHKVALDFESSSNLPGFDGMKQIPCIVSMLTKDLYFSK</sequence>
<keyword evidence="7" id="KW-0378">Hydrolase</keyword>
<dbReference type="PRINTS" id="PR00376">
    <property type="entry name" value="IL1BCENZYME"/>
</dbReference>
<dbReference type="GO" id="GO:0030218">
    <property type="term" value="P:erythrocyte differentiation"/>
    <property type="evidence" value="ECO:0007669"/>
    <property type="project" value="TreeGrafter"/>
</dbReference>
<keyword evidence="4" id="KW-0597">Phosphoprotein</keyword>
<accession>A0A8C1FJM5</accession>
<dbReference type="InterPro" id="IPR002398">
    <property type="entry name" value="Pept_C14"/>
</dbReference>
<keyword evidence="11" id="KW-0865">Zymogen</keyword>
<evidence type="ECO:0000256" key="14">
    <source>
        <dbReference type="ARBA" id="ARBA00039708"/>
    </source>
</evidence>
<evidence type="ECO:0000256" key="12">
    <source>
        <dbReference type="ARBA" id="ARBA00036189"/>
    </source>
</evidence>
<dbReference type="GO" id="GO:0030182">
    <property type="term" value="P:neuron differentiation"/>
    <property type="evidence" value="ECO:0007669"/>
    <property type="project" value="TreeGrafter"/>
</dbReference>
<dbReference type="InterPro" id="IPR033139">
    <property type="entry name" value="Caspase_cys_AS"/>
</dbReference>
<evidence type="ECO:0000256" key="1">
    <source>
        <dbReference type="ARBA" id="ARBA00004496"/>
    </source>
</evidence>
<dbReference type="GO" id="GO:0097194">
    <property type="term" value="P:execution phase of apoptosis"/>
    <property type="evidence" value="ECO:0007669"/>
    <property type="project" value="UniProtKB-ARBA"/>
</dbReference>
<dbReference type="InterPro" id="IPR011600">
    <property type="entry name" value="Pept_C14_caspase"/>
</dbReference>
<dbReference type="InterPro" id="IPR001309">
    <property type="entry name" value="Pept_C14_p20"/>
</dbReference>
<dbReference type="Proteomes" id="UP000694701">
    <property type="component" value="Unplaced"/>
</dbReference>
<dbReference type="Gene3D" id="3.40.50.1460">
    <property type="match status" value="1"/>
</dbReference>
<evidence type="ECO:0000313" key="16">
    <source>
        <dbReference type="Ensembl" id="ENSCCRP00020102219.1"/>
    </source>
</evidence>
<dbReference type="PANTHER" id="PTHR10454:SF198">
    <property type="entry name" value="CASPASE-3"/>
    <property type="match status" value="1"/>
</dbReference>
<dbReference type="GO" id="GO:0043525">
    <property type="term" value="P:positive regulation of neuron apoptotic process"/>
    <property type="evidence" value="ECO:0007669"/>
    <property type="project" value="TreeGrafter"/>
</dbReference>
<comment type="catalytic activity">
    <reaction evidence="12">
        <text>Strict requirement for an Asp residue at positions P1 and P4. It has a preferred cleavage sequence of Asp-Xaa-Xaa-Asp-|- with a hydrophobic amino-acid residue at P2 and a hydrophilic amino-acid residue at P3, although Val or Ala are also accepted at this position.</text>
        <dbReference type="EC" id="3.4.22.56"/>
    </reaction>
</comment>
<dbReference type="GO" id="GO:0004197">
    <property type="term" value="F:cysteine-type endopeptidase activity"/>
    <property type="evidence" value="ECO:0007669"/>
    <property type="project" value="InterPro"/>
</dbReference>
<name>A0A8C2JYC2_CYPCA</name>
<evidence type="ECO:0000256" key="13">
    <source>
        <dbReference type="ARBA" id="ARBA00038900"/>
    </source>
</evidence>
<evidence type="ECO:0000313" key="17">
    <source>
        <dbReference type="Proteomes" id="UP000694701"/>
    </source>
</evidence>
<dbReference type="InterPro" id="IPR002138">
    <property type="entry name" value="Pept_C14_p10"/>
</dbReference>
<keyword evidence="9" id="KW-0832">Ubl conjugation</keyword>
<dbReference type="GO" id="GO:0030216">
    <property type="term" value="P:keratinocyte differentiation"/>
    <property type="evidence" value="ECO:0007669"/>
    <property type="project" value="TreeGrafter"/>
</dbReference>
<dbReference type="GO" id="GO:0051604">
    <property type="term" value="P:protein maturation"/>
    <property type="evidence" value="ECO:0007669"/>
    <property type="project" value="UniProtKB-ARBA"/>
</dbReference>
<evidence type="ECO:0000256" key="10">
    <source>
        <dbReference type="ARBA" id="ARBA00022990"/>
    </source>
</evidence>
<keyword evidence="3" id="KW-0963">Cytoplasm</keyword>
<dbReference type="Pfam" id="PF00656">
    <property type="entry name" value="Peptidase_C14"/>
    <property type="match status" value="1"/>
</dbReference>
<dbReference type="OMA" id="YESNASH"/>
<evidence type="ECO:0000256" key="8">
    <source>
        <dbReference type="ARBA" id="ARBA00022807"/>
    </source>
</evidence>
<dbReference type="Ensembl" id="ENSCCRT00020111731.1">
    <property type="protein sequence ID" value="ENSCCRP00020102219.1"/>
    <property type="gene ID" value="ENSCCRG00020046849.1"/>
</dbReference>
<evidence type="ECO:0000256" key="3">
    <source>
        <dbReference type="ARBA" id="ARBA00022490"/>
    </source>
</evidence>
<keyword evidence="6" id="KW-0053">Apoptosis</keyword>
<accession>A0A8C2JYC2</accession>
<reference evidence="16" key="1">
    <citation type="submission" date="2025-08" db="UniProtKB">
        <authorList>
            <consortium name="Ensembl"/>
        </authorList>
    </citation>
    <scope>IDENTIFICATION</scope>
</reference>
<evidence type="ECO:0000256" key="2">
    <source>
        <dbReference type="ARBA" id="ARBA00010134"/>
    </source>
</evidence>
<dbReference type="PROSITE" id="PS50208">
    <property type="entry name" value="CASPASE_P20"/>
    <property type="match status" value="1"/>
</dbReference>
<keyword evidence="8" id="KW-0788">Thiol protease</keyword>